<organism evidence="2 3">
    <name type="scientific">Pleurodeles waltl</name>
    <name type="common">Iberian ribbed newt</name>
    <dbReference type="NCBI Taxonomy" id="8319"/>
    <lineage>
        <taxon>Eukaryota</taxon>
        <taxon>Metazoa</taxon>
        <taxon>Chordata</taxon>
        <taxon>Craniata</taxon>
        <taxon>Vertebrata</taxon>
        <taxon>Euteleostomi</taxon>
        <taxon>Amphibia</taxon>
        <taxon>Batrachia</taxon>
        <taxon>Caudata</taxon>
        <taxon>Salamandroidea</taxon>
        <taxon>Salamandridae</taxon>
        <taxon>Pleurodelinae</taxon>
        <taxon>Pleurodeles</taxon>
    </lineage>
</organism>
<dbReference type="Proteomes" id="UP001066276">
    <property type="component" value="Chromosome 9"/>
</dbReference>
<gene>
    <name evidence="2" type="ORF">NDU88_006962</name>
</gene>
<name>A0AAV7N0X3_PLEWA</name>
<feature type="region of interest" description="Disordered" evidence="1">
    <location>
        <begin position="38"/>
        <end position="85"/>
    </location>
</feature>
<evidence type="ECO:0000313" key="3">
    <source>
        <dbReference type="Proteomes" id="UP001066276"/>
    </source>
</evidence>
<reference evidence="2" key="1">
    <citation type="journal article" date="2022" name="bioRxiv">
        <title>Sequencing and chromosome-scale assembly of the giantPleurodeles waltlgenome.</title>
        <authorList>
            <person name="Brown T."/>
            <person name="Elewa A."/>
            <person name="Iarovenko S."/>
            <person name="Subramanian E."/>
            <person name="Araus A.J."/>
            <person name="Petzold A."/>
            <person name="Susuki M."/>
            <person name="Suzuki K.-i.T."/>
            <person name="Hayashi T."/>
            <person name="Toyoda A."/>
            <person name="Oliveira C."/>
            <person name="Osipova E."/>
            <person name="Leigh N.D."/>
            <person name="Simon A."/>
            <person name="Yun M.H."/>
        </authorList>
    </citation>
    <scope>NUCLEOTIDE SEQUENCE</scope>
    <source>
        <strain evidence="2">20211129_DDA</strain>
        <tissue evidence="2">Liver</tissue>
    </source>
</reference>
<accession>A0AAV7N0X3</accession>
<evidence type="ECO:0000313" key="2">
    <source>
        <dbReference type="EMBL" id="KAJ1109602.1"/>
    </source>
</evidence>
<feature type="compositionally biased region" description="Polar residues" evidence="1">
    <location>
        <begin position="72"/>
        <end position="85"/>
    </location>
</feature>
<protein>
    <submittedName>
        <fullName evidence="2">Uncharacterized protein</fullName>
    </submittedName>
</protein>
<comment type="caution">
    <text evidence="2">The sequence shown here is derived from an EMBL/GenBank/DDBJ whole genome shotgun (WGS) entry which is preliminary data.</text>
</comment>
<keyword evidence="3" id="KW-1185">Reference proteome</keyword>
<dbReference type="AlphaFoldDB" id="A0AAV7N0X3"/>
<dbReference type="EMBL" id="JANPWB010000013">
    <property type="protein sequence ID" value="KAJ1109602.1"/>
    <property type="molecule type" value="Genomic_DNA"/>
</dbReference>
<sequence>MSAGRRSLFAEESGAAIWIRADLELRRSRRAASRFPLWGNAGRGSTSCQGTMLAGGGGSQGRPTLQRPVKGLSNSVSEAGTFGWT</sequence>
<evidence type="ECO:0000256" key="1">
    <source>
        <dbReference type="SAM" id="MobiDB-lite"/>
    </source>
</evidence>
<proteinExistence type="predicted"/>